<organism evidence="1 2">
    <name type="scientific">Bernardetia litoralis (strain ATCC 23117 / DSM 6794 / NBRC 15988 / NCIMB 1366 / Fx l1 / Sio-4)</name>
    <name type="common">Flexibacter litoralis</name>
    <dbReference type="NCBI Taxonomy" id="880071"/>
    <lineage>
        <taxon>Bacteria</taxon>
        <taxon>Pseudomonadati</taxon>
        <taxon>Bacteroidota</taxon>
        <taxon>Cytophagia</taxon>
        <taxon>Cytophagales</taxon>
        <taxon>Bernardetiaceae</taxon>
        <taxon>Bernardetia</taxon>
    </lineage>
</organism>
<dbReference type="Proteomes" id="UP000006054">
    <property type="component" value="Chromosome"/>
</dbReference>
<evidence type="ECO:0000313" key="2">
    <source>
        <dbReference type="Proteomes" id="UP000006054"/>
    </source>
</evidence>
<reference evidence="2" key="1">
    <citation type="submission" date="2012-06" db="EMBL/GenBank/DDBJ databases">
        <title>The complete genome of Flexibacter litoralis DSM 6794.</title>
        <authorList>
            <person name="Lucas S."/>
            <person name="Copeland A."/>
            <person name="Lapidus A."/>
            <person name="Glavina del Rio T."/>
            <person name="Dalin E."/>
            <person name="Tice H."/>
            <person name="Bruce D."/>
            <person name="Goodwin L."/>
            <person name="Pitluck S."/>
            <person name="Peters L."/>
            <person name="Ovchinnikova G."/>
            <person name="Lu M."/>
            <person name="Kyrpides N."/>
            <person name="Mavromatis K."/>
            <person name="Ivanova N."/>
            <person name="Brettin T."/>
            <person name="Detter J.C."/>
            <person name="Han C."/>
            <person name="Larimer F."/>
            <person name="Land M."/>
            <person name="Hauser L."/>
            <person name="Markowitz V."/>
            <person name="Cheng J.-F."/>
            <person name="Hugenholtz P."/>
            <person name="Woyke T."/>
            <person name="Wu D."/>
            <person name="Spring S."/>
            <person name="Lang E."/>
            <person name="Kopitz M."/>
            <person name="Brambilla E."/>
            <person name="Klenk H.-P."/>
            <person name="Eisen J.A."/>
        </authorList>
    </citation>
    <scope>NUCLEOTIDE SEQUENCE [LARGE SCALE GENOMIC DNA]</scope>
    <source>
        <strain evidence="2">ATCC 23117 / DSM 6794 / NBRC 15988 / NCIMB 1366 / Sio-4</strain>
    </source>
</reference>
<keyword evidence="2" id="KW-1185">Reference proteome</keyword>
<name>I4AH12_BERLS</name>
<dbReference type="HOGENOM" id="CLU_2069653_0_0_10"/>
<protein>
    <submittedName>
        <fullName evidence="1">Uncharacterized protein</fullName>
    </submittedName>
</protein>
<sequence>MFIPLVNKVSENFPNYSRNCVKNFLVVSLCILLKETLNLNKLKSVVGGVLGTPDIQADSGYKRLIRFFDNHAFSRLWFRYTLFCLQNNCFKRRLSFIRWNKLETRRKSLSLSYSLFDS</sequence>
<dbReference type="AlphaFoldDB" id="I4AH12"/>
<proteinExistence type="predicted"/>
<evidence type="ECO:0000313" key="1">
    <source>
        <dbReference type="EMBL" id="AFM03247.1"/>
    </source>
</evidence>
<dbReference type="KEGG" id="fli:Fleli_0787"/>
<gene>
    <name evidence="1" type="ordered locus">Fleli_0787</name>
</gene>
<accession>I4AH12</accession>
<dbReference type="EMBL" id="CP003345">
    <property type="protein sequence ID" value="AFM03247.1"/>
    <property type="molecule type" value="Genomic_DNA"/>
</dbReference>